<evidence type="ECO:0000313" key="2">
    <source>
        <dbReference type="EnsemblMetazoa" id="PPA36604.1"/>
    </source>
</evidence>
<dbReference type="InterPro" id="IPR048739">
    <property type="entry name" value="CEP104_N"/>
</dbReference>
<feature type="compositionally biased region" description="Basic and acidic residues" evidence="1">
    <location>
        <begin position="246"/>
        <end position="276"/>
    </location>
</feature>
<dbReference type="Proteomes" id="UP000005239">
    <property type="component" value="Unassembled WGS sequence"/>
</dbReference>
<name>A0A2A6CV53_PRIPA</name>
<reference evidence="3" key="1">
    <citation type="journal article" date="2008" name="Nat. Genet.">
        <title>The Pristionchus pacificus genome provides a unique perspective on nematode lifestyle and parasitism.</title>
        <authorList>
            <person name="Dieterich C."/>
            <person name="Clifton S.W."/>
            <person name="Schuster L.N."/>
            <person name="Chinwalla A."/>
            <person name="Delehaunty K."/>
            <person name="Dinkelacker I."/>
            <person name="Fulton L."/>
            <person name="Fulton R."/>
            <person name="Godfrey J."/>
            <person name="Minx P."/>
            <person name="Mitreva M."/>
            <person name="Roeseler W."/>
            <person name="Tian H."/>
            <person name="Witte H."/>
            <person name="Yang S.P."/>
            <person name="Wilson R.K."/>
            <person name="Sommer R.J."/>
        </authorList>
    </citation>
    <scope>NUCLEOTIDE SEQUENCE [LARGE SCALE GENOMIC DNA]</scope>
    <source>
        <strain evidence="3">PS312</strain>
    </source>
</reference>
<evidence type="ECO:0000256" key="1">
    <source>
        <dbReference type="SAM" id="MobiDB-lite"/>
    </source>
</evidence>
<dbReference type="EnsemblMetazoa" id="PPA36604.1">
    <property type="protein sequence ID" value="PPA36604.1"/>
    <property type="gene ID" value="WBGene00274973"/>
</dbReference>
<feature type="compositionally biased region" description="Low complexity" evidence="1">
    <location>
        <begin position="163"/>
        <end position="183"/>
    </location>
</feature>
<keyword evidence="3" id="KW-1185">Reference proteome</keyword>
<feature type="region of interest" description="Disordered" evidence="1">
    <location>
        <begin position="163"/>
        <end position="208"/>
    </location>
</feature>
<organism evidence="2 3">
    <name type="scientific">Pristionchus pacificus</name>
    <name type="common">Parasitic nematode worm</name>
    <dbReference type="NCBI Taxonomy" id="54126"/>
    <lineage>
        <taxon>Eukaryota</taxon>
        <taxon>Metazoa</taxon>
        <taxon>Ecdysozoa</taxon>
        <taxon>Nematoda</taxon>
        <taxon>Chromadorea</taxon>
        <taxon>Rhabditida</taxon>
        <taxon>Rhabditina</taxon>
        <taxon>Diplogasteromorpha</taxon>
        <taxon>Diplogasteroidea</taxon>
        <taxon>Neodiplogasteridae</taxon>
        <taxon>Pristionchus</taxon>
    </lineage>
</organism>
<dbReference type="AlphaFoldDB" id="A0A2A6CV53"/>
<dbReference type="InterPro" id="IPR052607">
    <property type="entry name" value="CEP104-like"/>
</dbReference>
<reference evidence="2" key="2">
    <citation type="submission" date="2022-06" db="UniProtKB">
        <authorList>
            <consortium name="EnsemblMetazoa"/>
        </authorList>
    </citation>
    <scope>IDENTIFICATION</scope>
    <source>
        <strain evidence="2">PS312</strain>
    </source>
</reference>
<feature type="region of interest" description="Disordered" evidence="1">
    <location>
        <begin position="222"/>
        <end position="277"/>
    </location>
</feature>
<feature type="compositionally biased region" description="Polar residues" evidence="1">
    <location>
        <begin position="194"/>
        <end position="208"/>
    </location>
</feature>
<accession>A0A8R1YNV6</accession>
<dbReference type="Pfam" id="PF21038">
    <property type="entry name" value="CEP104_N"/>
    <property type="match status" value="1"/>
</dbReference>
<dbReference type="PANTHER" id="PTHR13371">
    <property type="entry name" value="GLYCINE-, GLUTAMATE-, THIENYLCYCLOHEXYLPIPERIDINE-BINDING PROTEIN"/>
    <property type="match status" value="1"/>
</dbReference>
<protein>
    <submittedName>
        <fullName evidence="2">Uncharacterized protein</fullName>
    </submittedName>
</protein>
<dbReference type="GO" id="GO:0005929">
    <property type="term" value="C:cilium"/>
    <property type="evidence" value="ECO:0000318"/>
    <property type="project" value="GO_Central"/>
</dbReference>
<sequence length="575" mass="63932">MVVRYELISVSSEDEESIKQFRKEQPSILEIEGNGVCWISEKNRGYPQSLILKLDQTSDIFRIDVTAHPQLIPSSMTVHFGQPTPGKHRHTTGNSYDADYTQKGTVNFVEGEHVNTKQTVLTSGEAHYIRFTTHGFYKTSKNAHSQVGVISIVLNGNSSSYGGLSFSSDSSSPNSPRGHSSTSDTVPSIIGPTPDTTPSNTPRAYSSSPEYLIPLMPLDSISDKGDYQITDKGTKPHPPLSPRPIGDVKDTNEDSEMRTEPFKKNEPPKALRELSPPRRIVVSPYEPKNAKNIAVPVRPISRETVIMPPMLSLKPVNIPEDDSDEEEVIFTRQMITRLNNSLIAQNEKPVPVSEERYRKGDKKKRAPSASKERLSSGSAKPKTAERPPSAVSTASTVAAAAAAPAAVAAAPTLSKAEAMLAKDKLDASELKDVLNEIEAYEGTMDPNALKITPDGLDIINDKKYYFRSRLAELHNVQRLLEQRKEEALFREQYSQAGGIDKCLQQLRLREEPLKELLIERMDALKKADYDEAQVQKDRFEINLEAALDIPDLKKFISAKEMTRIRKDAKDRPNKD</sequence>
<dbReference type="PANTHER" id="PTHR13371:SF11">
    <property type="entry name" value="PITH DOMAIN-CONTAINING PROTEIN"/>
    <property type="match status" value="1"/>
</dbReference>
<dbReference type="OrthoDB" id="5863908at2759"/>
<gene>
    <name evidence="2" type="primary">WBGene00274973</name>
</gene>
<proteinExistence type="predicted"/>
<feature type="region of interest" description="Disordered" evidence="1">
    <location>
        <begin position="346"/>
        <end position="391"/>
    </location>
</feature>
<evidence type="ECO:0000313" key="3">
    <source>
        <dbReference type="Proteomes" id="UP000005239"/>
    </source>
</evidence>
<accession>A0A2A6CV53</accession>